<dbReference type="GO" id="GO:0005509">
    <property type="term" value="F:calcium ion binding"/>
    <property type="evidence" value="ECO:0007669"/>
    <property type="project" value="InterPro"/>
</dbReference>
<keyword evidence="3" id="KW-1185">Reference proteome</keyword>
<dbReference type="Gene3D" id="3.40.1000.10">
    <property type="entry name" value="Mog1/PsbP, alpha/beta/alpha sandwich"/>
    <property type="match status" value="1"/>
</dbReference>
<dbReference type="GO" id="GO:0009654">
    <property type="term" value="C:photosystem II oxygen evolving complex"/>
    <property type="evidence" value="ECO:0007669"/>
    <property type="project" value="InterPro"/>
</dbReference>
<evidence type="ECO:0000313" key="3">
    <source>
        <dbReference type="Proteomes" id="UP000036987"/>
    </source>
</evidence>
<dbReference type="PANTHER" id="PTHR31407:SF3">
    <property type="entry name" value="PSBP DOMAIN-CONTAINING PROTEIN 2, CHLOROPLASTIC"/>
    <property type="match status" value="1"/>
</dbReference>
<dbReference type="AlphaFoldDB" id="A0A0K9P3R7"/>
<dbReference type="OMA" id="CIHESHK"/>
<reference evidence="3" key="1">
    <citation type="journal article" date="2016" name="Nature">
        <title>The genome of the seagrass Zostera marina reveals angiosperm adaptation to the sea.</title>
        <authorList>
            <person name="Olsen J.L."/>
            <person name="Rouze P."/>
            <person name="Verhelst B."/>
            <person name="Lin Y.-C."/>
            <person name="Bayer T."/>
            <person name="Collen J."/>
            <person name="Dattolo E."/>
            <person name="De Paoli E."/>
            <person name="Dittami S."/>
            <person name="Maumus F."/>
            <person name="Michel G."/>
            <person name="Kersting A."/>
            <person name="Lauritano C."/>
            <person name="Lohaus R."/>
            <person name="Toepel M."/>
            <person name="Tonon T."/>
            <person name="Vanneste K."/>
            <person name="Amirebrahimi M."/>
            <person name="Brakel J."/>
            <person name="Bostroem C."/>
            <person name="Chovatia M."/>
            <person name="Grimwood J."/>
            <person name="Jenkins J.W."/>
            <person name="Jueterbock A."/>
            <person name="Mraz A."/>
            <person name="Stam W.T."/>
            <person name="Tice H."/>
            <person name="Bornberg-Bauer E."/>
            <person name="Green P.J."/>
            <person name="Pearson G.A."/>
            <person name="Procaccini G."/>
            <person name="Duarte C.M."/>
            <person name="Schmutz J."/>
            <person name="Reusch T.B.H."/>
            <person name="Van de Peer Y."/>
        </authorList>
    </citation>
    <scope>NUCLEOTIDE SEQUENCE [LARGE SCALE GENOMIC DNA]</scope>
    <source>
        <strain evidence="3">cv. Finnish</strain>
    </source>
</reference>
<evidence type="ECO:0000313" key="2">
    <source>
        <dbReference type="EMBL" id="KMZ63613.1"/>
    </source>
</evidence>
<evidence type="ECO:0000259" key="1">
    <source>
        <dbReference type="Pfam" id="PF01789"/>
    </source>
</evidence>
<dbReference type="OrthoDB" id="2020701at2759"/>
<dbReference type="InterPro" id="IPR002683">
    <property type="entry name" value="PsbP_C"/>
</dbReference>
<dbReference type="GO" id="GO:0009535">
    <property type="term" value="C:chloroplast thylakoid membrane"/>
    <property type="evidence" value="ECO:0000318"/>
    <property type="project" value="GO_Central"/>
</dbReference>
<proteinExistence type="predicted"/>
<gene>
    <name evidence="2" type="ORF">ZOSMA_3G00940</name>
</gene>
<dbReference type="EMBL" id="LFYR01001213">
    <property type="protein sequence ID" value="KMZ63613.1"/>
    <property type="molecule type" value="Genomic_DNA"/>
</dbReference>
<accession>A0A0K9P3R7</accession>
<protein>
    <submittedName>
        <fullName evidence="2">Photosystem II oxygen-evolving enhancer protein</fullName>
    </submittedName>
</protein>
<dbReference type="PANTHER" id="PTHR31407">
    <property type="match status" value="1"/>
</dbReference>
<dbReference type="Proteomes" id="UP000036987">
    <property type="component" value="Unassembled WGS sequence"/>
</dbReference>
<dbReference type="STRING" id="29655.A0A0K9P3R7"/>
<organism evidence="2 3">
    <name type="scientific">Zostera marina</name>
    <name type="common">Eelgrass</name>
    <dbReference type="NCBI Taxonomy" id="29655"/>
    <lineage>
        <taxon>Eukaryota</taxon>
        <taxon>Viridiplantae</taxon>
        <taxon>Streptophyta</taxon>
        <taxon>Embryophyta</taxon>
        <taxon>Tracheophyta</taxon>
        <taxon>Spermatophyta</taxon>
        <taxon>Magnoliopsida</taxon>
        <taxon>Liliopsida</taxon>
        <taxon>Zosteraceae</taxon>
        <taxon>Zostera</taxon>
    </lineage>
</organism>
<name>A0A0K9P3R7_ZOSMR</name>
<dbReference type="GO" id="GO:0048564">
    <property type="term" value="P:photosystem I assembly"/>
    <property type="evidence" value="ECO:0000318"/>
    <property type="project" value="GO_Central"/>
</dbReference>
<dbReference type="Pfam" id="PF01789">
    <property type="entry name" value="PsbP"/>
    <property type="match status" value="1"/>
</dbReference>
<dbReference type="GO" id="GO:0019898">
    <property type="term" value="C:extrinsic component of membrane"/>
    <property type="evidence" value="ECO:0007669"/>
    <property type="project" value="InterPro"/>
</dbReference>
<dbReference type="SUPFAM" id="SSF55724">
    <property type="entry name" value="Mog1p/PsbP-like"/>
    <property type="match status" value="1"/>
</dbReference>
<feature type="domain" description="PsbP C-terminal" evidence="1">
    <location>
        <begin position="89"/>
        <end position="237"/>
    </location>
</feature>
<comment type="caution">
    <text evidence="2">The sequence shown here is derived from an EMBL/GenBank/DDBJ whole genome shotgun (WGS) entry which is preliminary data.</text>
</comment>
<dbReference type="InterPro" id="IPR016123">
    <property type="entry name" value="Mog1/PsbP_a/b/a-sand"/>
</dbReference>
<sequence>MAGIWISSASQNPVFLRSSHISRHRFRTFAALPPQNHKISDIIGTINSYSKSRRRSAFFHLLLVPLSGIHSQLAKSIEYENKDDELEVYTDGFTVLHPSSWLKVDKAGATVLFVDEKAKGNTIGVVVNPVKLFSLKDFGTSQFVAERLIQAEKRKESTKDAQLLKFGERLGNEGLSIYEFEYTLDSSRGGMKRIFSAAFVVSKKLYLLNISHSDTPENPLNGKTRMILERILHSFDVKL</sequence>